<feature type="transmembrane region" description="Helical" evidence="1">
    <location>
        <begin position="6"/>
        <end position="25"/>
    </location>
</feature>
<keyword evidence="1" id="KW-0472">Membrane</keyword>
<sequence>METIYVDVLLVLNIYVNYFLLRITAGLTHSPLRTGRCIAASLYGSIFSLTILLPDLGSIAALLIKTAAAVSIVALSFGLHGRKRLVINTLAFFAANFVLAGTVYGVYSVFEPRFMHFCNGCFYIDFSLLILILTTAALYVAVRFLRIWLDRTPDGSYRVLIREGGKVIAVNGLADTGNGLVDFFSGTPVIICAAEYFTELTGRELNIDRLPRGFRLLPCTAVSGNGLIPVFRPDEVIISCTDGERKPVDAVIGFGECGGKAVFNPKLLKI</sequence>
<keyword evidence="1" id="KW-0812">Transmembrane</keyword>
<dbReference type="OrthoDB" id="2690199at2"/>
<proteinExistence type="predicted"/>
<dbReference type="GO" id="GO:0004190">
    <property type="term" value="F:aspartic-type endopeptidase activity"/>
    <property type="evidence" value="ECO:0007669"/>
    <property type="project" value="InterPro"/>
</dbReference>
<feature type="transmembrane region" description="Helical" evidence="1">
    <location>
        <begin position="122"/>
        <end position="142"/>
    </location>
</feature>
<organism evidence="2 3">
    <name type="scientific">Ruminococcus flavefaciens</name>
    <dbReference type="NCBI Taxonomy" id="1265"/>
    <lineage>
        <taxon>Bacteria</taxon>
        <taxon>Bacillati</taxon>
        <taxon>Bacillota</taxon>
        <taxon>Clostridia</taxon>
        <taxon>Eubacteriales</taxon>
        <taxon>Oscillospiraceae</taxon>
        <taxon>Ruminococcus</taxon>
    </lineage>
</organism>
<dbReference type="GO" id="GO:0030436">
    <property type="term" value="P:asexual sporulation"/>
    <property type="evidence" value="ECO:0007669"/>
    <property type="project" value="InterPro"/>
</dbReference>
<dbReference type="Pfam" id="PF03419">
    <property type="entry name" value="Peptidase_U4"/>
    <property type="match status" value="1"/>
</dbReference>
<feature type="transmembrane region" description="Helical" evidence="1">
    <location>
        <begin position="37"/>
        <end position="53"/>
    </location>
</feature>
<dbReference type="GO" id="GO:0006508">
    <property type="term" value="P:proteolysis"/>
    <property type="evidence" value="ECO:0007669"/>
    <property type="project" value="InterPro"/>
</dbReference>
<gene>
    <name evidence="2" type="ORF">SAMN04487860_103199</name>
</gene>
<dbReference type="InterPro" id="IPR005081">
    <property type="entry name" value="SpoIIGA"/>
</dbReference>
<protein>
    <submittedName>
        <fullName evidence="2">Stage II sporulation protein GA (Sporulation sigma-E factor processing peptidase)</fullName>
    </submittedName>
</protein>
<reference evidence="2 3" key="1">
    <citation type="submission" date="2016-11" db="EMBL/GenBank/DDBJ databases">
        <authorList>
            <person name="Jaros S."/>
            <person name="Januszkiewicz K."/>
            <person name="Wedrychowicz H."/>
        </authorList>
    </citation>
    <scope>NUCLEOTIDE SEQUENCE [LARGE SCALE GENOMIC DNA]</scope>
    <source>
        <strain evidence="2 3">Y1</strain>
    </source>
</reference>
<evidence type="ECO:0000313" key="2">
    <source>
        <dbReference type="EMBL" id="SHM34029.1"/>
    </source>
</evidence>
<dbReference type="EMBL" id="FRCT01000003">
    <property type="protein sequence ID" value="SHM34029.1"/>
    <property type="molecule type" value="Genomic_DNA"/>
</dbReference>
<dbReference type="Proteomes" id="UP000184394">
    <property type="component" value="Unassembled WGS sequence"/>
</dbReference>
<dbReference type="AlphaFoldDB" id="A0A1M7I059"/>
<name>A0A1M7I059_RUMFL</name>
<feature type="transmembrane region" description="Helical" evidence="1">
    <location>
        <begin position="90"/>
        <end position="110"/>
    </location>
</feature>
<dbReference type="RefSeq" id="WP_072949391.1">
    <property type="nucleotide sequence ID" value="NZ_FRCT01000003.1"/>
</dbReference>
<accession>A0A1M7I059</accession>
<feature type="transmembrane region" description="Helical" evidence="1">
    <location>
        <begin position="59"/>
        <end position="78"/>
    </location>
</feature>
<keyword evidence="1" id="KW-1133">Transmembrane helix</keyword>
<evidence type="ECO:0000256" key="1">
    <source>
        <dbReference type="SAM" id="Phobius"/>
    </source>
</evidence>
<evidence type="ECO:0000313" key="3">
    <source>
        <dbReference type="Proteomes" id="UP000184394"/>
    </source>
</evidence>